<evidence type="ECO:0000313" key="5">
    <source>
        <dbReference type="EMBL" id="QHS77447.1"/>
    </source>
</evidence>
<evidence type="ECO:0000256" key="3">
    <source>
        <dbReference type="ARBA" id="ARBA00022833"/>
    </source>
</evidence>
<feature type="domain" description="C3H1-type" evidence="4">
    <location>
        <begin position="25"/>
        <end position="53"/>
    </location>
</feature>
<sequence>MGKRVFKNNKFSMLLTDSSSSEEENNKTMLCFTTVSGKKCGYGNKCSYAHTLKDQKVYSLRQRAYDIITNKKDLSNIDFIKNRSLYNELLTLTRFCQMCEKRTCVGGYNCKHGVCDPSYQICIDDLNNGHCRFKNCKRVHLTDRGLTPFNTQKKIKDEEENIFVRKERKINKRYSPDDPSLKGILLTNDNIKNYVISPLSSNSDSESDSEIQKTILYLNTFSDNEEEESIFKD</sequence>
<accession>A0A6C0ACK5</accession>
<dbReference type="EMBL" id="MN740548">
    <property type="protein sequence ID" value="QHS77447.1"/>
    <property type="molecule type" value="Genomic_DNA"/>
</dbReference>
<dbReference type="SUPFAM" id="SSF90229">
    <property type="entry name" value="CCCH zinc finger"/>
    <property type="match status" value="1"/>
</dbReference>
<keyword evidence="3" id="KW-0862">Zinc</keyword>
<dbReference type="GO" id="GO:0008270">
    <property type="term" value="F:zinc ion binding"/>
    <property type="evidence" value="ECO:0007669"/>
    <property type="project" value="UniProtKB-KW"/>
</dbReference>
<keyword evidence="1" id="KW-0479">Metal-binding</keyword>
<evidence type="ECO:0000259" key="4">
    <source>
        <dbReference type="PROSITE" id="PS50103"/>
    </source>
</evidence>
<dbReference type="PROSITE" id="PS50103">
    <property type="entry name" value="ZF_C3H1"/>
    <property type="match status" value="1"/>
</dbReference>
<dbReference type="InterPro" id="IPR000571">
    <property type="entry name" value="Znf_CCCH"/>
</dbReference>
<reference evidence="5" key="1">
    <citation type="journal article" date="2020" name="Nature">
        <title>Giant virus diversity and host interactions through global metagenomics.</title>
        <authorList>
            <person name="Schulz F."/>
            <person name="Roux S."/>
            <person name="Paez-Espino D."/>
            <person name="Jungbluth S."/>
            <person name="Walsh D.A."/>
            <person name="Denef V.J."/>
            <person name="McMahon K.D."/>
            <person name="Konstantinidis K.T."/>
            <person name="Eloe-Fadrosh E.A."/>
            <person name="Kyrpides N.C."/>
            <person name="Woyke T."/>
        </authorList>
    </citation>
    <scope>NUCLEOTIDE SEQUENCE</scope>
    <source>
        <strain evidence="5">GVMAG-S-1004661-13</strain>
    </source>
</reference>
<dbReference type="AlphaFoldDB" id="A0A6C0ACK5"/>
<dbReference type="InterPro" id="IPR036855">
    <property type="entry name" value="Znf_CCCH_sf"/>
</dbReference>
<protein>
    <recommendedName>
        <fullName evidence="4">C3H1-type domain-containing protein</fullName>
    </recommendedName>
</protein>
<dbReference type="Gene3D" id="4.10.1000.10">
    <property type="entry name" value="Zinc finger, CCCH-type"/>
    <property type="match status" value="1"/>
</dbReference>
<evidence type="ECO:0000256" key="2">
    <source>
        <dbReference type="ARBA" id="ARBA00022771"/>
    </source>
</evidence>
<organism evidence="5">
    <name type="scientific">viral metagenome</name>
    <dbReference type="NCBI Taxonomy" id="1070528"/>
    <lineage>
        <taxon>unclassified sequences</taxon>
        <taxon>metagenomes</taxon>
        <taxon>organismal metagenomes</taxon>
    </lineage>
</organism>
<name>A0A6C0ACK5_9ZZZZ</name>
<proteinExistence type="predicted"/>
<evidence type="ECO:0000256" key="1">
    <source>
        <dbReference type="ARBA" id="ARBA00022723"/>
    </source>
</evidence>
<keyword evidence="2" id="KW-0863">Zinc-finger</keyword>